<protein>
    <submittedName>
        <fullName evidence="1">Uncharacterized protein</fullName>
    </submittedName>
</protein>
<dbReference type="HOGENOM" id="CLU_2080592_0_0_6"/>
<evidence type="ECO:0000313" key="2">
    <source>
        <dbReference type="Proteomes" id="UP000000239"/>
    </source>
</evidence>
<dbReference type="KEGG" id="csa:Csal_3185"/>
<sequence length="117" mass="12645">MPLFPGCRTADMWPLSRSRTCVDRALGDRGDLRVRLLETLALLEPAARETAEFDVRPESIAGEGSGGARWLAGLSLALRFLIAVLACAHAPSTILLSCCHSIPTTVAHHRALILRDT</sequence>
<reference evidence="1 2" key="1">
    <citation type="journal article" date="2011" name="Stand. Genomic Sci.">
        <title>Complete genome sequence of the halophilic and highly halotolerant Chromohalobacter salexigens type strain (1H11(T)).</title>
        <authorList>
            <person name="Copeland A."/>
            <person name="O'Connor K."/>
            <person name="Lucas S."/>
            <person name="Lapidus A."/>
            <person name="Berry K.W."/>
            <person name="Detter J.C."/>
            <person name="Del Rio T.G."/>
            <person name="Hammon N."/>
            <person name="Dalin E."/>
            <person name="Tice H."/>
            <person name="Pitluck S."/>
            <person name="Bruce D."/>
            <person name="Goodwin L."/>
            <person name="Han C."/>
            <person name="Tapia R."/>
            <person name="Saunders E."/>
            <person name="Schmutz J."/>
            <person name="Brettin T."/>
            <person name="Larimer F."/>
            <person name="Land M."/>
            <person name="Hauser L."/>
            <person name="Vargas C."/>
            <person name="Nieto J.J."/>
            <person name="Kyrpides N.C."/>
            <person name="Ivanova N."/>
            <person name="Goker M."/>
            <person name="Klenk H.P."/>
            <person name="Csonka L.N."/>
            <person name="Woyke T."/>
        </authorList>
    </citation>
    <scope>NUCLEOTIDE SEQUENCE [LARGE SCALE GENOMIC DNA]</scope>
    <source>
        <strain evidence="2">ATCC BAA-138 / DSM 3043 / CIP 106854 / NCIMB 13768 / 1H11</strain>
    </source>
</reference>
<keyword evidence="2" id="KW-1185">Reference proteome</keyword>
<evidence type="ECO:0000313" key="1">
    <source>
        <dbReference type="EMBL" id="ABE60529.1"/>
    </source>
</evidence>
<name>Q1QSM9_CHRI1</name>
<organism evidence="1 2">
    <name type="scientific">Chromohalobacter israelensis (strain ATCC BAA-138 / DSM 3043 / CIP 106854 / NCIMB 13768 / 1H11)</name>
    <name type="common">Chromohalobacter salexigens</name>
    <dbReference type="NCBI Taxonomy" id="290398"/>
    <lineage>
        <taxon>Bacteria</taxon>
        <taxon>Pseudomonadati</taxon>
        <taxon>Pseudomonadota</taxon>
        <taxon>Gammaproteobacteria</taxon>
        <taxon>Oceanospirillales</taxon>
        <taxon>Halomonadaceae</taxon>
        <taxon>Chromohalobacter</taxon>
    </lineage>
</organism>
<proteinExistence type="predicted"/>
<dbReference type="EMBL" id="CP000285">
    <property type="protein sequence ID" value="ABE60529.1"/>
    <property type="molecule type" value="Genomic_DNA"/>
</dbReference>
<gene>
    <name evidence="1" type="ordered locus">Csal_3185</name>
</gene>
<dbReference type="AlphaFoldDB" id="Q1QSM9"/>
<accession>Q1QSM9</accession>
<dbReference type="STRING" id="290398.Csal_3185"/>
<dbReference type="Proteomes" id="UP000000239">
    <property type="component" value="Chromosome"/>
</dbReference>